<reference evidence="4" key="2">
    <citation type="journal article" date="2019" name="Int. J. Syst. Evol. Microbiol.">
        <title>The Global Catalogue of Microorganisms (GCM) 10K type strain sequencing project: providing services to taxonomists for standard genome sequencing and annotation.</title>
        <authorList>
            <consortium name="The Broad Institute Genomics Platform"/>
            <consortium name="The Broad Institute Genome Sequencing Center for Infectious Disease"/>
            <person name="Wu L."/>
            <person name="Ma J."/>
        </authorList>
    </citation>
    <scope>NUCLEOTIDE SEQUENCE [LARGE SCALE GENOMIC DNA]</scope>
    <source>
        <strain evidence="4">CGMCC 4.5581</strain>
    </source>
</reference>
<comment type="caution">
    <text evidence="2">The sequence shown here is derived from an EMBL/GenBank/DDBJ whole genome shotgun (WGS) entry which is preliminary data.</text>
</comment>
<reference evidence="2 3" key="3">
    <citation type="submission" date="2020-02" db="EMBL/GenBank/DDBJ databases">
        <title>Sequencing the genomes of 1000 actinobacteria strains.</title>
        <authorList>
            <person name="Klenk H.-P."/>
        </authorList>
    </citation>
    <scope>NUCLEOTIDE SEQUENCE [LARGE SCALE GENOMIC DNA]</scope>
    <source>
        <strain evidence="2 3">DSM 45201</strain>
    </source>
</reference>
<dbReference type="Proteomes" id="UP000552836">
    <property type="component" value="Unassembled WGS sequence"/>
</dbReference>
<dbReference type="Pfam" id="PF20181">
    <property type="entry name" value="DUF6544"/>
    <property type="match status" value="1"/>
</dbReference>
<keyword evidence="4" id="KW-1185">Reference proteome</keyword>
<reference evidence="1" key="4">
    <citation type="submission" date="2024-05" db="EMBL/GenBank/DDBJ databases">
        <authorList>
            <person name="Sun Q."/>
            <person name="Zhou Y."/>
        </authorList>
    </citation>
    <scope>NUCLEOTIDE SEQUENCE</scope>
    <source>
        <strain evidence="1">CGMCC 4.5581</strain>
    </source>
</reference>
<dbReference type="RefSeq" id="WP_208383686.1">
    <property type="nucleotide sequence ID" value="NZ_BAABJU010000003.1"/>
</dbReference>
<dbReference type="InterPro" id="IPR046674">
    <property type="entry name" value="DUF6544"/>
</dbReference>
<accession>A0A846LNZ9</accession>
<sequence length="256" mass="27913">MSRHGRVPAAARSVREEWDRLSIGTTEAGTFDPGMLAGLPEPARRWLGHALAPGTPLWQTVELSMTGRIRLGRWRSFTARQVLAPPSGFIWAARARVAGLPVTGFDRYSGATGEMGWRLLGLLPVMSSSGPDVSLSAAGRLAGEAVLVPTMFQHARWEACAEPDTVVMAWRLANGVERTRLRVGADGRLLEAVLQRWGNPDGAPFGRYPFGVSIDEEATFAGVRVPSVLRAGWWWGTDRQTDGEFFRARIVSATFG</sequence>
<name>A0A846LNZ9_9ACTN</name>
<evidence type="ECO:0000313" key="4">
    <source>
        <dbReference type="Proteomes" id="UP000648663"/>
    </source>
</evidence>
<dbReference type="EMBL" id="BMMI01000007">
    <property type="protein sequence ID" value="GGL76710.1"/>
    <property type="molecule type" value="Genomic_DNA"/>
</dbReference>
<evidence type="ECO:0000313" key="1">
    <source>
        <dbReference type="EMBL" id="GGL76710.1"/>
    </source>
</evidence>
<organism evidence="2 3">
    <name type="scientific">Modestobacter marinus</name>
    <dbReference type="NCBI Taxonomy" id="477641"/>
    <lineage>
        <taxon>Bacteria</taxon>
        <taxon>Bacillati</taxon>
        <taxon>Actinomycetota</taxon>
        <taxon>Actinomycetes</taxon>
        <taxon>Geodermatophilales</taxon>
        <taxon>Geodermatophilaceae</taxon>
        <taxon>Modestobacter</taxon>
    </lineage>
</organism>
<dbReference type="AlphaFoldDB" id="A0A846LNZ9"/>
<evidence type="ECO:0000313" key="3">
    <source>
        <dbReference type="Proteomes" id="UP000552836"/>
    </source>
</evidence>
<gene>
    <name evidence="2" type="ORF">FB380_003689</name>
    <name evidence="1" type="ORF">GCM10011589_35990</name>
</gene>
<reference evidence="1" key="1">
    <citation type="journal article" date="2014" name="Int. J. Syst. Evol. Microbiol.">
        <title>Complete genome of a new Firmicutes species belonging to the dominant human colonic microbiota ('Ruminococcus bicirculans') reveals two chromosomes and a selective capacity to utilize plant glucans.</title>
        <authorList>
            <consortium name="NISC Comparative Sequencing Program"/>
            <person name="Wegmann U."/>
            <person name="Louis P."/>
            <person name="Goesmann A."/>
            <person name="Henrissat B."/>
            <person name="Duncan S.H."/>
            <person name="Flint H.J."/>
        </authorList>
    </citation>
    <scope>NUCLEOTIDE SEQUENCE</scope>
    <source>
        <strain evidence="1">CGMCC 4.5581</strain>
    </source>
</reference>
<dbReference type="Proteomes" id="UP000648663">
    <property type="component" value="Unassembled WGS sequence"/>
</dbReference>
<dbReference type="EMBL" id="JAAMPA010000002">
    <property type="protein sequence ID" value="NIH69201.1"/>
    <property type="molecule type" value="Genomic_DNA"/>
</dbReference>
<proteinExistence type="predicted"/>
<protein>
    <submittedName>
        <fullName evidence="2">Uncharacterized protein</fullName>
    </submittedName>
</protein>
<evidence type="ECO:0000313" key="2">
    <source>
        <dbReference type="EMBL" id="NIH69201.1"/>
    </source>
</evidence>